<feature type="domain" description="Carboxylesterase type B" evidence="4">
    <location>
        <begin position="254"/>
        <end position="648"/>
    </location>
</feature>
<dbReference type="InterPro" id="IPR019819">
    <property type="entry name" value="Carboxylesterase_B_CS"/>
</dbReference>
<dbReference type="InterPro" id="IPR029058">
    <property type="entry name" value="AB_hydrolase_fold"/>
</dbReference>
<dbReference type="InterPro" id="IPR002018">
    <property type="entry name" value="CarbesteraseB"/>
</dbReference>
<sequence>MEEDGEQVLLPKEDTAEAVKKDEVETENAEKKDNVNESLIQVENNVEKEEKKGKFFSFLDKKKLNSSDTEEIKDSNPPSNFSFKKFFSKNEPKSNAAEEEKQNGIEQSTEQNQSQRPSKRQLPKFSSFLDRFRKGKYDVAENIELGSEPKAGLASMETLDDSTKDPWTENGDTVDTTTKANEANDHQNELPAEKPINIWQSIQSYECSIDDVALFAGIIIFIFLVGLIIIFTLTASGKQPISPPVRDGKILAVTSCGQVEGLVEESAYAFRGIPYAKQPIGNLRFTPAQSVQTIEDCWNGTFKAHNASQSCLQYDFKSGNVSGIEDCLTLDILTPEVRYINLLPVIVMIGANDFVNGSPNILRPSSRYARSESVLFVRPNFRMNVFGHLALESISNSSNIPSSGNYALSDIIAALEWINLNIHNFGGDKNSVTLFGHRTGATLVTALTASPKATKYFTKVWASSGSQHFSGKSLEDSERENAEYANQFPNVKSLEDWQKVDSTELMKKMPETWMKKHSNSLPDRDESATSFHDWIVLDGVILKKHPEDFWKATNPKIKMVVGATAHASFDDSEGSIFNGNLTEEEIEKYVEDSKIGSLNLTEEAFNLYGKTKEGLISMISDIRIVCPLLVQARSQSNPNFYFYISSQNVGTNNLASVDSDILAILGRLKTDSPEKRRFFNAFKQLFYHFIYHGKINHQFFEIQQDVLPKTDFKNCDFWISKDIVPSYAAYF</sequence>
<feature type="compositionally biased region" description="Low complexity" evidence="2">
    <location>
        <begin position="75"/>
        <end position="85"/>
    </location>
</feature>
<evidence type="ECO:0000313" key="5">
    <source>
        <dbReference type="EMBL" id="CAG9803809.1"/>
    </source>
</evidence>
<feature type="compositionally biased region" description="Polar residues" evidence="2">
    <location>
        <begin position="170"/>
        <end position="181"/>
    </location>
</feature>
<feature type="region of interest" description="Disordered" evidence="2">
    <location>
        <begin position="1"/>
        <end position="39"/>
    </location>
</feature>
<dbReference type="SUPFAM" id="SSF53474">
    <property type="entry name" value="alpha/beta-Hydrolases"/>
    <property type="match status" value="1"/>
</dbReference>
<keyword evidence="6" id="KW-1185">Reference proteome</keyword>
<reference evidence="5" key="2">
    <citation type="submission" date="2022-10" db="EMBL/GenBank/DDBJ databases">
        <authorList>
            <consortium name="ENA_rothamsted_submissions"/>
            <consortium name="culmorum"/>
            <person name="King R."/>
        </authorList>
    </citation>
    <scope>NUCLEOTIDE SEQUENCE</scope>
</reference>
<dbReference type="EMBL" id="OU895878">
    <property type="protein sequence ID" value="CAG9803809.1"/>
    <property type="molecule type" value="Genomic_DNA"/>
</dbReference>
<protein>
    <recommendedName>
        <fullName evidence="4">Carboxylesterase type B domain-containing protein</fullName>
    </recommendedName>
</protein>
<evidence type="ECO:0000256" key="3">
    <source>
        <dbReference type="SAM" id="Phobius"/>
    </source>
</evidence>
<feature type="region of interest" description="Disordered" evidence="2">
    <location>
        <begin position="151"/>
        <end position="189"/>
    </location>
</feature>
<gene>
    <name evidence="5" type="ORF">CHIRRI_LOCUS6705</name>
</gene>
<feature type="compositionally biased region" description="Polar residues" evidence="2">
    <location>
        <begin position="104"/>
        <end position="116"/>
    </location>
</feature>
<feature type="transmembrane region" description="Helical" evidence="3">
    <location>
        <begin position="212"/>
        <end position="233"/>
    </location>
</feature>
<evidence type="ECO:0000313" key="6">
    <source>
        <dbReference type="Proteomes" id="UP001153620"/>
    </source>
</evidence>
<dbReference type="AlphaFoldDB" id="A0A9N9RS25"/>
<organism evidence="5 6">
    <name type="scientific">Chironomus riparius</name>
    <dbReference type="NCBI Taxonomy" id="315576"/>
    <lineage>
        <taxon>Eukaryota</taxon>
        <taxon>Metazoa</taxon>
        <taxon>Ecdysozoa</taxon>
        <taxon>Arthropoda</taxon>
        <taxon>Hexapoda</taxon>
        <taxon>Insecta</taxon>
        <taxon>Pterygota</taxon>
        <taxon>Neoptera</taxon>
        <taxon>Endopterygota</taxon>
        <taxon>Diptera</taxon>
        <taxon>Nematocera</taxon>
        <taxon>Chironomoidea</taxon>
        <taxon>Chironomidae</taxon>
        <taxon>Chironominae</taxon>
        <taxon>Chironomus</taxon>
    </lineage>
</organism>
<feature type="compositionally biased region" description="Basic and acidic residues" evidence="2">
    <location>
        <begin position="88"/>
        <end position="103"/>
    </location>
</feature>
<dbReference type="Gene3D" id="3.40.50.1820">
    <property type="entry name" value="alpha/beta hydrolase"/>
    <property type="match status" value="1"/>
</dbReference>
<dbReference type="PROSITE" id="PS00941">
    <property type="entry name" value="CARBOXYLESTERASE_B_2"/>
    <property type="match status" value="1"/>
</dbReference>
<keyword evidence="1" id="KW-0325">Glycoprotein</keyword>
<evidence type="ECO:0000256" key="1">
    <source>
        <dbReference type="ARBA" id="ARBA00023180"/>
    </source>
</evidence>
<feature type="compositionally biased region" description="Basic and acidic residues" evidence="2">
    <location>
        <begin position="65"/>
        <end position="74"/>
    </location>
</feature>
<reference evidence="5" key="1">
    <citation type="submission" date="2022-01" db="EMBL/GenBank/DDBJ databases">
        <authorList>
            <person name="King R."/>
        </authorList>
    </citation>
    <scope>NUCLEOTIDE SEQUENCE</scope>
</reference>
<evidence type="ECO:0000256" key="2">
    <source>
        <dbReference type="SAM" id="MobiDB-lite"/>
    </source>
</evidence>
<dbReference type="Pfam" id="PF00135">
    <property type="entry name" value="COesterase"/>
    <property type="match status" value="1"/>
</dbReference>
<name>A0A9N9RS25_9DIPT</name>
<keyword evidence="3" id="KW-0812">Transmembrane</keyword>
<keyword evidence="3" id="KW-1133">Transmembrane helix</keyword>
<feature type="region of interest" description="Disordered" evidence="2">
    <location>
        <begin position="65"/>
        <end position="121"/>
    </location>
</feature>
<dbReference type="OrthoDB" id="408631at2759"/>
<dbReference type="InterPro" id="IPR050309">
    <property type="entry name" value="Type-B_Carboxylest/Lipase"/>
</dbReference>
<accession>A0A9N9RS25</accession>
<feature type="compositionally biased region" description="Basic and acidic residues" evidence="2">
    <location>
        <begin position="11"/>
        <end position="35"/>
    </location>
</feature>
<proteinExistence type="predicted"/>
<keyword evidence="3" id="KW-0472">Membrane</keyword>
<dbReference type="Proteomes" id="UP001153620">
    <property type="component" value="Chromosome 2"/>
</dbReference>
<dbReference type="PANTHER" id="PTHR11559">
    <property type="entry name" value="CARBOXYLESTERASE"/>
    <property type="match status" value="1"/>
</dbReference>
<evidence type="ECO:0000259" key="4">
    <source>
        <dbReference type="Pfam" id="PF00135"/>
    </source>
</evidence>